<organism evidence="2 3">
    <name type="scientific">Oedothorax gibbosus</name>
    <dbReference type="NCBI Taxonomy" id="931172"/>
    <lineage>
        <taxon>Eukaryota</taxon>
        <taxon>Metazoa</taxon>
        <taxon>Ecdysozoa</taxon>
        <taxon>Arthropoda</taxon>
        <taxon>Chelicerata</taxon>
        <taxon>Arachnida</taxon>
        <taxon>Araneae</taxon>
        <taxon>Araneomorphae</taxon>
        <taxon>Entelegynae</taxon>
        <taxon>Araneoidea</taxon>
        <taxon>Linyphiidae</taxon>
        <taxon>Erigoninae</taxon>
        <taxon>Oedothorax</taxon>
    </lineage>
</organism>
<evidence type="ECO:0000313" key="2">
    <source>
        <dbReference type="EMBL" id="KAG8194660.1"/>
    </source>
</evidence>
<feature type="signal peptide" evidence="1">
    <location>
        <begin position="1"/>
        <end position="21"/>
    </location>
</feature>
<dbReference type="EMBL" id="JAFNEN010000101">
    <property type="protein sequence ID" value="KAG8194660.1"/>
    <property type="molecule type" value="Genomic_DNA"/>
</dbReference>
<reference evidence="2 3" key="1">
    <citation type="journal article" date="2022" name="Nat. Ecol. Evol.">
        <title>A masculinizing supergene underlies an exaggerated male reproductive morph in a spider.</title>
        <authorList>
            <person name="Hendrickx F."/>
            <person name="De Corte Z."/>
            <person name="Sonet G."/>
            <person name="Van Belleghem S.M."/>
            <person name="Kostlbacher S."/>
            <person name="Vangestel C."/>
        </authorList>
    </citation>
    <scope>NUCLEOTIDE SEQUENCE [LARGE SCALE GENOMIC DNA]</scope>
    <source>
        <strain evidence="2">W744_W776</strain>
    </source>
</reference>
<dbReference type="AlphaFoldDB" id="A0AAV6VFD4"/>
<keyword evidence="3" id="KW-1185">Reference proteome</keyword>
<dbReference type="Proteomes" id="UP000827092">
    <property type="component" value="Unassembled WGS sequence"/>
</dbReference>
<evidence type="ECO:0000313" key="3">
    <source>
        <dbReference type="Proteomes" id="UP000827092"/>
    </source>
</evidence>
<keyword evidence="1" id="KW-0732">Signal</keyword>
<name>A0AAV6VFD4_9ARAC</name>
<sequence>MPSMLRVVVVIVIAVVVPCTTLPNVIKLGGLFDTNDLEQELAFRVAVNFFNDNRELKSKPRILAQIERIENGDIYDATKKGKINLLNTVNKNLKVI</sequence>
<protein>
    <submittedName>
        <fullName evidence="2">Uncharacterized protein</fullName>
    </submittedName>
</protein>
<gene>
    <name evidence="2" type="ORF">JTE90_003130</name>
</gene>
<dbReference type="Gene3D" id="3.40.50.2300">
    <property type="match status" value="1"/>
</dbReference>
<accession>A0AAV6VFD4</accession>
<proteinExistence type="predicted"/>
<feature type="chain" id="PRO_5043338931" evidence="1">
    <location>
        <begin position="22"/>
        <end position="96"/>
    </location>
</feature>
<comment type="caution">
    <text evidence="2">The sequence shown here is derived from an EMBL/GenBank/DDBJ whole genome shotgun (WGS) entry which is preliminary data.</text>
</comment>
<evidence type="ECO:0000256" key="1">
    <source>
        <dbReference type="SAM" id="SignalP"/>
    </source>
</evidence>